<dbReference type="InterPro" id="IPR003718">
    <property type="entry name" value="OsmC/Ohr_fam"/>
</dbReference>
<dbReference type="InterPro" id="IPR015946">
    <property type="entry name" value="KH_dom-like_a/b"/>
</dbReference>
<dbReference type="PANTHER" id="PTHR34352:SF1">
    <property type="entry name" value="PROTEIN YHFA"/>
    <property type="match status" value="1"/>
</dbReference>
<gene>
    <name evidence="1" type="ORF">DRJ26_02965</name>
</gene>
<dbReference type="AlphaFoldDB" id="A0A497F4C3"/>
<evidence type="ECO:0000313" key="2">
    <source>
        <dbReference type="Proteomes" id="UP000269499"/>
    </source>
</evidence>
<protein>
    <submittedName>
        <fullName evidence="1">OsmC family peroxiredoxin</fullName>
    </submittedName>
</protein>
<comment type="caution">
    <text evidence="1">The sequence shown here is derived from an EMBL/GenBank/DDBJ whole genome shotgun (WGS) entry which is preliminary data.</text>
</comment>
<sequence>MSEVNVSLKLVKEFGFIGRTKSNYAIVLKAPEVVVEKPLGPSPMELVLVALAGCTAYDIISILSKMRQRVEGLEIHVKAKQREEPPRVYTDIHLDYIIFGDVDEDKVVKAIQLSQEKYCSVSLMLKHGGVNVTTSYEVKR</sequence>
<name>A0A497F4C3_9CREN</name>
<dbReference type="EMBL" id="QMRA01000053">
    <property type="protein sequence ID" value="RLE53760.1"/>
    <property type="molecule type" value="Genomic_DNA"/>
</dbReference>
<accession>A0A497F4C3</accession>
<dbReference type="Pfam" id="PF02566">
    <property type="entry name" value="OsmC"/>
    <property type="match status" value="1"/>
</dbReference>
<dbReference type="Proteomes" id="UP000269499">
    <property type="component" value="Unassembled WGS sequence"/>
</dbReference>
<evidence type="ECO:0000313" key="1">
    <source>
        <dbReference type="EMBL" id="RLE53760.1"/>
    </source>
</evidence>
<reference evidence="1 2" key="1">
    <citation type="submission" date="2018-06" db="EMBL/GenBank/DDBJ databases">
        <title>Extensive metabolic versatility and redundancy in microbially diverse, dynamic hydrothermal sediments.</title>
        <authorList>
            <person name="Dombrowski N."/>
            <person name="Teske A."/>
            <person name="Baker B.J."/>
        </authorList>
    </citation>
    <scope>NUCLEOTIDE SEQUENCE [LARGE SCALE GENOMIC DNA]</scope>
    <source>
        <strain evidence="1">B20_G2</strain>
    </source>
</reference>
<dbReference type="SUPFAM" id="SSF82784">
    <property type="entry name" value="OsmC-like"/>
    <property type="match status" value="1"/>
</dbReference>
<organism evidence="1 2">
    <name type="scientific">Thermoproteota archaeon</name>
    <dbReference type="NCBI Taxonomy" id="2056631"/>
    <lineage>
        <taxon>Archaea</taxon>
        <taxon>Thermoproteota</taxon>
    </lineage>
</organism>
<proteinExistence type="predicted"/>
<dbReference type="InterPro" id="IPR036102">
    <property type="entry name" value="OsmC/Ohrsf"/>
</dbReference>
<dbReference type="Gene3D" id="3.30.300.20">
    <property type="match status" value="1"/>
</dbReference>
<dbReference type="PANTHER" id="PTHR34352">
    <property type="entry name" value="PROTEIN YHFA"/>
    <property type="match status" value="1"/>
</dbReference>